<feature type="region of interest" description="Disordered" evidence="1">
    <location>
        <begin position="334"/>
        <end position="360"/>
    </location>
</feature>
<feature type="region of interest" description="Disordered" evidence="1">
    <location>
        <begin position="229"/>
        <end position="310"/>
    </location>
</feature>
<sequence>MDSPQNSDNSLSVQSNPPPAATNKFHSAFAINNVKTIIPVTLENDSNLYLSWSALFKVQARVHNVLDHIILPSDAQAVKESTELKANDPNLWNRLDAVVLQWMYATVSPDILQSILVADDSAEACWKRIAAMFHDNKHSRAIQLENQFSNTNLEDFSTTTTYCNRLKALSDQLSNVDSPVSDTRLVLKMISGLTDAYSGFVTFIQQQNPLPTFHEARSRLELEESTMIQRAVRESGSSSQPAALMAKTPSTDSANSPKPVAAGTETRNSGRGRNRGRHGGRYGSRNSGRGVRNGGTQYGGSNNGRGPWQNWQQQQNWNSWQNWAPWFVPPCPYPTSRPTNATKPQQNGVLGPGPQQAAFNVHNTSSTDIESAFNTLNLTQPDPSWYMDTGATSHMTSSQGNLSSYFKLSNNNKIIVGNGHSVPIYGLGSTKLATPHPPLVLNNVLHAPNLIKNLVSVRKFTTDNKVSIEFDPFGFSVKDFQTGIPIMRCESQGDLYLITNHTTTTTAKHPSTFAALSSSVWHNRLGHPGEHVLSSLHKNKLMLVISLVN</sequence>
<proteinExistence type="predicted"/>
<dbReference type="AlphaFoldDB" id="A0A2Z6PQ19"/>
<evidence type="ECO:0000313" key="4">
    <source>
        <dbReference type="Proteomes" id="UP000242715"/>
    </source>
</evidence>
<name>A0A2Z6PQ19_TRISU</name>
<protein>
    <recommendedName>
        <fullName evidence="2">Retrovirus-related Pol polyprotein from transposon TNT 1-94-like beta-barrel domain-containing protein</fullName>
    </recommendedName>
</protein>
<dbReference type="OrthoDB" id="1937754at2759"/>
<dbReference type="Pfam" id="PF22936">
    <property type="entry name" value="Pol_BBD"/>
    <property type="match status" value="1"/>
</dbReference>
<dbReference type="Pfam" id="PF14223">
    <property type="entry name" value="Retrotran_gag_2"/>
    <property type="match status" value="1"/>
</dbReference>
<keyword evidence="4" id="KW-1185">Reference proteome</keyword>
<dbReference type="PANTHER" id="PTHR47481:SF42">
    <property type="entry name" value="RHO GTPASE-ACTIVATING PROTEIN GACK-LIKE"/>
    <property type="match status" value="1"/>
</dbReference>
<organism evidence="3 4">
    <name type="scientific">Trifolium subterraneum</name>
    <name type="common">Subterranean clover</name>
    <dbReference type="NCBI Taxonomy" id="3900"/>
    <lineage>
        <taxon>Eukaryota</taxon>
        <taxon>Viridiplantae</taxon>
        <taxon>Streptophyta</taxon>
        <taxon>Embryophyta</taxon>
        <taxon>Tracheophyta</taxon>
        <taxon>Spermatophyta</taxon>
        <taxon>Magnoliopsida</taxon>
        <taxon>eudicotyledons</taxon>
        <taxon>Gunneridae</taxon>
        <taxon>Pentapetalae</taxon>
        <taxon>rosids</taxon>
        <taxon>fabids</taxon>
        <taxon>Fabales</taxon>
        <taxon>Fabaceae</taxon>
        <taxon>Papilionoideae</taxon>
        <taxon>50 kb inversion clade</taxon>
        <taxon>NPAAA clade</taxon>
        <taxon>Hologalegina</taxon>
        <taxon>IRL clade</taxon>
        <taxon>Trifolieae</taxon>
        <taxon>Trifolium</taxon>
    </lineage>
</organism>
<feature type="compositionally biased region" description="Basic residues" evidence="1">
    <location>
        <begin position="270"/>
        <end position="280"/>
    </location>
</feature>
<gene>
    <name evidence="3" type="ORF">TSUD_406850</name>
</gene>
<dbReference type="Proteomes" id="UP000242715">
    <property type="component" value="Unassembled WGS sequence"/>
</dbReference>
<dbReference type="InterPro" id="IPR054722">
    <property type="entry name" value="PolX-like_BBD"/>
</dbReference>
<evidence type="ECO:0000313" key="3">
    <source>
        <dbReference type="EMBL" id="GAU49079.1"/>
    </source>
</evidence>
<accession>A0A2Z6PQ19</accession>
<evidence type="ECO:0000256" key="1">
    <source>
        <dbReference type="SAM" id="MobiDB-lite"/>
    </source>
</evidence>
<dbReference type="PANTHER" id="PTHR47481">
    <property type="match status" value="1"/>
</dbReference>
<reference evidence="4" key="1">
    <citation type="journal article" date="2017" name="Front. Plant Sci.">
        <title>Climate Clever Clovers: New Paradigm to Reduce the Environmental Footprint of Ruminants by Breeding Low Methanogenic Forages Utilizing Haplotype Variation.</title>
        <authorList>
            <person name="Kaur P."/>
            <person name="Appels R."/>
            <person name="Bayer P.E."/>
            <person name="Keeble-Gagnere G."/>
            <person name="Wang J."/>
            <person name="Hirakawa H."/>
            <person name="Shirasawa K."/>
            <person name="Vercoe P."/>
            <person name="Stefanova K."/>
            <person name="Durmic Z."/>
            <person name="Nichols P."/>
            <person name="Revell C."/>
            <person name="Isobe S.N."/>
            <person name="Edwards D."/>
            <person name="Erskine W."/>
        </authorList>
    </citation>
    <scope>NUCLEOTIDE SEQUENCE [LARGE SCALE GENOMIC DNA]</scope>
    <source>
        <strain evidence="4">cv. Daliak</strain>
    </source>
</reference>
<feature type="compositionally biased region" description="Polar residues" evidence="1">
    <location>
        <begin position="336"/>
        <end position="348"/>
    </location>
</feature>
<dbReference type="EMBL" id="DF974514">
    <property type="protein sequence ID" value="GAU49079.1"/>
    <property type="molecule type" value="Genomic_DNA"/>
</dbReference>
<evidence type="ECO:0000259" key="2">
    <source>
        <dbReference type="Pfam" id="PF22936"/>
    </source>
</evidence>
<feature type="domain" description="Retrovirus-related Pol polyprotein from transposon TNT 1-94-like beta-barrel" evidence="2">
    <location>
        <begin position="385"/>
        <end position="462"/>
    </location>
</feature>
<feature type="compositionally biased region" description="Gly residues" evidence="1">
    <location>
        <begin position="291"/>
        <end position="303"/>
    </location>
</feature>